<name>A0A4C1WYL0_EUMVA</name>
<keyword evidence="3" id="KW-1185">Reference proteome</keyword>
<gene>
    <name evidence="2" type="ORF">EVAR_38016_1</name>
</gene>
<dbReference type="Proteomes" id="UP000299102">
    <property type="component" value="Unassembled WGS sequence"/>
</dbReference>
<proteinExistence type="predicted"/>
<dbReference type="AlphaFoldDB" id="A0A4C1WYL0"/>
<evidence type="ECO:0000256" key="1">
    <source>
        <dbReference type="SAM" id="MobiDB-lite"/>
    </source>
</evidence>
<evidence type="ECO:0000313" key="3">
    <source>
        <dbReference type="Proteomes" id="UP000299102"/>
    </source>
</evidence>
<feature type="region of interest" description="Disordered" evidence="1">
    <location>
        <begin position="73"/>
        <end position="104"/>
    </location>
</feature>
<dbReference type="EMBL" id="BGZK01000661">
    <property type="protein sequence ID" value="GBP55135.1"/>
    <property type="molecule type" value="Genomic_DNA"/>
</dbReference>
<reference evidence="2 3" key="1">
    <citation type="journal article" date="2019" name="Commun. Biol.">
        <title>The bagworm genome reveals a unique fibroin gene that provides high tensile strength.</title>
        <authorList>
            <person name="Kono N."/>
            <person name="Nakamura H."/>
            <person name="Ohtoshi R."/>
            <person name="Tomita M."/>
            <person name="Numata K."/>
            <person name="Arakawa K."/>
        </authorList>
    </citation>
    <scope>NUCLEOTIDE SEQUENCE [LARGE SCALE GENOMIC DNA]</scope>
</reference>
<comment type="caution">
    <text evidence="2">The sequence shown here is derived from an EMBL/GenBank/DDBJ whole genome shotgun (WGS) entry which is preliminary data.</text>
</comment>
<evidence type="ECO:0000313" key="2">
    <source>
        <dbReference type="EMBL" id="GBP55135.1"/>
    </source>
</evidence>
<feature type="compositionally biased region" description="Basic and acidic residues" evidence="1">
    <location>
        <begin position="80"/>
        <end position="91"/>
    </location>
</feature>
<protein>
    <submittedName>
        <fullName evidence="2">Uncharacterized protein</fullName>
    </submittedName>
</protein>
<sequence length="123" mass="13473">MLFFQIVITALLRHSSPQPFHLRPRSGSVGGRTRATTDVACAITTSATVKNSLNSSVITTKAGTSRSVRHAFNHSAGAARQRDSSTPERRPILKRKRNRSKSPSARFFRLIVLAPYASPADRS</sequence>
<accession>A0A4C1WYL0</accession>
<organism evidence="2 3">
    <name type="scientific">Eumeta variegata</name>
    <name type="common">Bagworm moth</name>
    <name type="synonym">Eumeta japonica</name>
    <dbReference type="NCBI Taxonomy" id="151549"/>
    <lineage>
        <taxon>Eukaryota</taxon>
        <taxon>Metazoa</taxon>
        <taxon>Ecdysozoa</taxon>
        <taxon>Arthropoda</taxon>
        <taxon>Hexapoda</taxon>
        <taxon>Insecta</taxon>
        <taxon>Pterygota</taxon>
        <taxon>Neoptera</taxon>
        <taxon>Endopterygota</taxon>
        <taxon>Lepidoptera</taxon>
        <taxon>Glossata</taxon>
        <taxon>Ditrysia</taxon>
        <taxon>Tineoidea</taxon>
        <taxon>Psychidae</taxon>
        <taxon>Oiketicinae</taxon>
        <taxon>Eumeta</taxon>
    </lineage>
</organism>